<dbReference type="SUPFAM" id="SSF46785">
    <property type="entry name" value="Winged helix' DNA-binding domain"/>
    <property type="match status" value="1"/>
</dbReference>
<name>A0A1Y3U1V1_9ACTN</name>
<dbReference type="InterPro" id="IPR036390">
    <property type="entry name" value="WH_DNA-bd_sf"/>
</dbReference>
<dbReference type="InterPro" id="IPR000835">
    <property type="entry name" value="HTH_MarR-typ"/>
</dbReference>
<dbReference type="PANTHER" id="PTHR42756:SF1">
    <property type="entry name" value="TRANSCRIPTIONAL REPRESSOR OF EMRAB OPERON"/>
    <property type="match status" value="1"/>
</dbReference>
<dbReference type="PROSITE" id="PS50995">
    <property type="entry name" value="HTH_MARR_2"/>
    <property type="match status" value="1"/>
</dbReference>
<feature type="compositionally biased region" description="Basic and acidic residues" evidence="4">
    <location>
        <begin position="125"/>
        <end position="137"/>
    </location>
</feature>
<dbReference type="PANTHER" id="PTHR42756">
    <property type="entry name" value="TRANSCRIPTIONAL REGULATOR, MARR"/>
    <property type="match status" value="1"/>
</dbReference>
<dbReference type="STRING" id="1118060.GCA_000311845_00462"/>
<comment type="caution">
    <text evidence="6">The sequence shown here is derived from an EMBL/GenBank/DDBJ whole genome shotgun (WGS) entry which is preliminary data.</text>
</comment>
<feature type="domain" description="HTH marR-type" evidence="5">
    <location>
        <begin position="1"/>
        <end position="115"/>
    </location>
</feature>
<dbReference type="PRINTS" id="PR00598">
    <property type="entry name" value="HTHMARR"/>
</dbReference>
<protein>
    <recommendedName>
        <fullName evidence="5">HTH marR-type domain-containing protein</fullName>
    </recommendedName>
</protein>
<sequence length="163" mass="17558">MHPFMASIGLGTGQPRLLSYLEENGPSSPRDLAEYYELDPAGVSRMLDALSKKGLVAIAPAADDRRSKVVSLTAEGKRVSQSWSAACREEAAAMLEGFTPEERAEFADYLVRAHANLRAYGRQLAGEEPRPATERIDPMPAGEEPRPASALSQPSAPEEAPHA</sequence>
<evidence type="ECO:0000256" key="2">
    <source>
        <dbReference type="ARBA" id="ARBA00023125"/>
    </source>
</evidence>
<evidence type="ECO:0000313" key="7">
    <source>
        <dbReference type="Proteomes" id="UP000196560"/>
    </source>
</evidence>
<dbReference type="SMART" id="SM00347">
    <property type="entry name" value="HTH_MARR"/>
    <property type="match status" value="1"/>
</dbReference>
<feature type="region of interest" description="Disordered" evidence="4">
    <location>
        <begin position="121"/>
        <end position="163"/>
    </location>
</feature>
<keyword evidence="3" id="KW-0804">Transcription</keyword>
<evidence type="ECO:0000313" key="6">
    <source>
        <dbReference type="EMBL" id="OUN42165.1"/>
    </source>
</evidence>
<evidence type="ECO:0000256" key="3">
    <source>
        <dbReference type="ARBA" id="ARBA00023163"/>
    </source>
</evidence>
<dbReference type="GO" id="GO:0003677">
    <property type="term" value="F:DNA binding"/>
    <property type="evidence" value="ECO:0007669"/>
    <property type="project" value="UniProtKB-KW"/>
</dbReference>
<reference evidence="7" key="1">
    <citation type="submission" date="2017-04" db="EMBL/GenBank/DDBJ databases">
        <title>Function of individual gut microbiota members based on whole genome sequencing of pure cultures obtained from chicken caecum.</title>
        <authorList>
            <person name="Medvecky M."/>
            <person name="Cejkova D."/>
            <person name="Polansky O."/>
            <person name="Karasova D."/>
            <person name="Kubasova T."/>
            <person name="Cizek A."/>
            <person name="Rychlik I."/>
        </authorList>
    </citation>
    <scope>NUCLEOTIDE SEQUENCE [LARGE SCALE GENOMIC DNA]</scope>
    <source>
        <strain evidence="7">An70</strain>
    </source>
</reference>
<dbReference type="AlphaFoldDB" id="A0A1Y3U1V1"/>
<dbReference type="eggNOG" id="COG1846">
    <property type="taxonomic scope" value="Bacteria"/>
</dbReference>
<proteinExistence type="predicted"/>
<keyword evidence="2" id="KW-0238">DNA-binding</keyword>
<evidence type="ECO:0000256" key="4">
    <source>
        <dbReference type="SAM" id="MobiDB-lite"/>
    </source>
</evidence>
<dbReference type="EMBL" id="NFHO01000009">
    <property type="protein sequence ID" value="OUN42165.1"/>
    <property type="molecule type" value="Genomic_DNA"/>
</dbReference>
<evidence type="ECO:0000259" key="5">
    <source>
        <dbReference type="PROSITE" id="PS50995"/>
    </source>
</evidence>
<evidence type="ECO:0000256" key="1">
    <source>
        <dbReference type="ARBA" id="ARBA00023015"/>
    </source>
</evidence>
<keyword evidence="7" id="KW-1185">Reference proteome</keyword>
<gene>
    <name evidence="6" type="ORF">B5G21_08360</name>
</gene>
<dbReference type="Gene3D" id="1.10.10.10">
    <property type="entry name" value="Winged helix-like DNA-binding domain superfamily/Winged helix DNA-binding domain"/>
    <property type="match status" value="1"/>
</dbReference>
<accession>A0A1Y3U1V1</accession>
<dbReference type="InterPro" id="IPR036388">
    <property type="entry name" value="WH-like_DNA-bd_sf"/>
</dbReference>
<dbReference type="Proteomes" id="UP000196560">
    <property type="component" value="Unassembled WGS sequence"/>
</dbReference>
<keyword evidence="1" id="KW-0805">Transcription regulation</keyword>
<organism evidence="6 7">
    <name type="scientific">Enorma massiliensis</name>
    <dbReference type="NCBI Taxonomy" id="1472761"/>
    <lineage>
        <taxon>Bacteria</taxon>
        <taxon>Bacillati</taxon>
        <taxon>Actinomycetota</taxon>
        <taxon>Coriobacteriia</taxon>
        <taxon>Coriobacteriales</taxon>
        <taxon>Coriobacteriaceae</taxon>
        <taxon>Enorma</taxon>
    </lineage>
</organism>
<dbReference type="GO" id="GO:0003700">
    <property type="term" value="F:DNA-binding transcription factor activity"/>
    <property type="evidence" value="ECO:0007669"/>
    <property type="project" value="InterPro"/>
</dbReference>
<dbReference type="Pfam" id="PF12802">
    <property type="entry name" value="MarR_2"/>
    <property type="match status" value="1"/>
</dbReference>